<dbReference type="InterPro" id="IPR042001">
    <property type="entry name" value="Sortase_F"/>
</dbReference>
<name>A0A967B3M9_9MICO</name>
<dbReference type="CDD" id="cd05829">
    <property type="entry name" value="Sortase_F"/>
    <property type="match status" value="1"/>
</dbReference>
<dbReference type="Proteomes" id="UP000744769">
    <property type="component" value="Unassembled WGS sequence"/>
</dbReference>
<reference evidence="2" key="1">
    <citation type="submission" date="2020-03" db="EMBL/GenBank/DDBJ databases">
        <title>Draft sequencing of Calidifontibacter sp. DB0510.</title>
        <authorList>
            <person name="Kim D.-U."/>
        </authorList>
    </citation>
    <scope>NUCLEOTIDE SEQUENCE</scope>
    <source>
        <strain evidence="2">DB0510</strain>
    </source>
</reference>
<dbReference type="GO" id="GO:0016787">
    <property type="term" value="F:hydrolase activity"/>
    <property type="evidence" value="ECO:0007669"/>
    <property type="project" value="UniProtKB-KW"/>
</dbReference>
<accession>A0A967B3M9</accession>
<dbReference type="Gene3D" id="2.40.260.10">
    <property type="entry name" value="Sortase"/>
    <property type="match status" value="1"/>
</dbReference>
<gene>
    <name evidence="2" type="ORF">G9U51_14280</name>
</gene>
<keyword evidence="3" id="KW-1185">Reference proteome</keyword>
<dbReference type="SUPFAM" id="SSF63817">
    <property type="entry name" value="Sortase"/>
    <property type="match status" value="1"/>
</dbReference>
<dbReference type="AlphaFoldDB" id="A0A967B3M9"/>
<dbReference type="InterPro" id="IPR023365">
    <property type="entry name" value="Sortase_dom-sf"/>
</dbReference>
<evidence type="ECO:0000256" key="1">
    <source>
        <dbReference type="ARBA" id="ARBA00022801"/>
    </source>
</evidence>
<comment type="caution">
    <text evidence="2">The sequence shown here is derived from an EMBL/GenBank/DDBJ whole genome shotgun (WGS) entry which is preliminary data.</text>
</comment>
<proteinExistence type="predicted"/>
<organism evidence="2 3">
    <name type="scientific">Metallococcus carri</name>
    <dbReference type="NCBI Taxonomy" id="1656884"/>
    <lineage>
        <taxon>Bacteria</taxon>
        <taxon>Bacillati</taxon>
        <taxon>Actinomycetota</taxon>
        <taxon>Actinomycetes</taxon>
        <taxon>Micrococcales</taxon>
        <taxon>Dermacoccaceae</taxon>
        <taxon>Metallococcus</taxon>
    </lineage>
</organism>
<sequence>MRAGKGGTPVQIAVTRGGRSLVSATVIPVQAPNGVLNPPKGVVGWYAAPGWPTPGTTSTNNSVLAGHVSWGDQPDTFAALASVRPGDLVTVTDASGGATQFTVSRGPVSIGKTQIAAQQNRWIWQSANPGKVLSLITCDSTSGRRADGHLRGNVVVQARA</sequence>
<evidence type="ECO:0000313" key="2">
    <source>
        <dbReference type="EMBL" id="NHN56938.1"/>
    </source>
</evidence>
<dbReference type="RefSeq" id="WP_166197678.1">
    <property type="nucleotide sequence ID" value="NZ_JAAOIV010000011.1"/>
</dbReference>
<protein>
    <submittedName>
        <fullName evidence="2">Class F sortase</fullName>
    </submittedName>
</protein>
<keyword evidence="1" id="KW-0378">Hydrolase</keyword>
<evidence type="ECO:0000313" key="3">
    <source>
        <dbReference type="Proteomes" id="UP000744769"/>
    </source>
</evidence>
<dbReference type="InterPro" id="IPR005754">
    <property type="entry name" value="Sortase"/>
</dbReference>
<dbReference type="Pfam" id="PF04203">
    <property type="entry name" value="Sortase"/>
    <property type="match status" value="1"/>
</dbReference>
<dbReference type="EMBL" id="JAAOIV010000011">
    <property type="protein sequence ID" value="NHN56938.1"/>
    <property type="molecule type" value="Genomic_DNA"/>
</dbReference>